<evidence type="ECO:0008006" key="2">
    <source>
        <dbReference type="Google" id="ProtNLM"/>
    </source>
</evidence>
<dbReference type="VEuPathDB" id="CryptoDB:Cvel_16778"/>
<proteinExistence type="predicted"/>
<dbReference type="PhylomeDB" id="A0A0G4FG46"/>
<name>A0A0G4FG46_9ALVE</name>
<dbReference type="InterPro" id="IPR043502">
    <property type="entry name" value="DNA/RNA_pol_sf"/>
</dbReference>
<dbReference type="AlphaFoldDB" id="A0A0G4FG46"/>
<reference evidence="1" key="1">
    <citation type="submission" date="2014-11" db="EMBL/GenBank/DDBJ databases">
        <authorList>
            <person name="Otto D Thomas"/>
            <person name="Naeem Raeece"/>
        </authorList>
    </citation>
    <scope>NUCLEOTIDE SEQUENCE</scope>
</reference>
<dbReference type="Gene3D" id="3.10.10.10">
    <property type="entry name" value="HIV Type 1 Reverse Transcriptase, subunit A, domain 1"/>
    <property type="match status" value="1"/>
</dbReference>
<gene>
    <name evidence="1" type="ORF">Cvel_16778</name>
</gene>
<dbReference type="InterPro" id="IPR032567">
    <property type="entry name" value="RTL1-rel"/>
</dbReference>
<evidence type="ECO:0000313" key="1">
    <source>
        <dbReference type="EMBL" id="CEM12128.1"/>
    </source>
</evidence>
<sequence length="100" mass="11682">MVSPSLHPAAREILKENKELFPDEIPKLLPRRGDLDFKIELEPGAWPPAKLPYRLSYTELEEMKKRLKDYIDRGFIRPSTSPFGAPAFFVKRRRMAPSVW</sequence>
<protein>
    <recommendedName>
        <fullName evidence="2">Reverse transcriptase domain-containing protein</fullName>
    </recommendedName>
</protein>
<dbReference type="PANTHER" id="PTHR15503">
    <property type="entry name" value="LDOC1 RELATED"/>
    <property type="match status" value="1"/>
</dbReference>
<dbReference type="EMBL" id="CDMZ01000340">
    <property type="protein sequence ID" value="CEM12128.1"/>
    <property type="molecule type" value="Genomic_DNA"/>
</dbReference>
<dbReference type="SUPFAM" id="SSF56672">
    <property type="entry name" value="DNA/RNA polymerases"/>
    <property type="match status" value="1"/>
</dbReference>
<dbReference type="PANTHER" id="PTHR15503:SF45">
    <property type="entry name" value="RNA-DIRECTED DNA POLYMERASE HOMOLOG"/>
    <property type="match status" value="1"/>
</dbReference>
<accession>A0A0G4FG46</accession>
<organism evidence="1">
    <name type="scientific">Chromera velia CCMP2878</name>
    <dbReference type="NCBI Taxonomy" id="1169474"/>
    <lineage>
        <taxon>Eukaryota</taxon>
        <taxon>Sar</taxon>
        <taxon>Alveolata</taxon>
        <taxon>Colpodellida</taxon>
        <taxon>Chromeraceae</taxon>
        <taxon>Chromera</taxon>
    </lineage>
</organism>